<dbReference type="Proteomes" id="UP000738376">
    <property type="component" value="Unassembled WGS sequence"/>
</dbReference>
<gene>
    <name evidence="1" type="ORF">HC246_23420</name>
</gene>
<protein>
    <submittedName>
        <fullName evidence="1">Uncharacterized protein</fullName>
    </submittedName>
</protein>
<dbReference type="EMBL" id="JAAVJL010000004">
    <property type="protein sequence ID" value="NMF60893.1"/>
    <property type="molecule type" value="Genomic_DNA"/>
</dbReference>
<evidence type="ECO:0000313" key="2">
    <source>
        <dbReference type="Proteomes" id="UP000738376"/>
    </source>
</evidence>
<dbReference type="RefSeq" id="WP_169365823.1">
    <property type="nucleotide sequence ID" value="NZ_JAAVJL010000004.1"/>
</dbReference>
<proteinExistence type="predicted"/>
<evidence type="ECO:0000313" key="1">
    <source>
        <dbReference type="EMBL" id="NMF60893.1"/>
    </source>
</evidence>
<accession>A0ABX1LXG9</accession>
<sequence>MKSIPKQETNLQQLGFASLLQKLGTASPTEIEIALAERETDEPEEELTPEIVVNFSKKNKARKK</sequence>
<keyword evidence="2" id="KW-1185">Reference proteome</keyword>
<organism evidence="1 2">
    <name type="scientific">Pseudanabaena yagii GIHE-NHR1</name>
    <dbReference type="NCBI Taxonomy" id="2722753"/>
    <lineage>
        <taxon>Bacteria</taxon>
        <taxon>Bacillati</taxon>
        <taxon>Cyanobacteriota</taxon>
        <taxon>Cyanophyceae</taxon>
        <taxon>Pseudanabaenales</taxon>
        <taxon>Pseudanabaenaceae</taxon>
        <taxon>Pseudanabaena</taxon>
        <taxon>Pseudanabaena yagii</taxon>
    </lineage>
</organism>
<comment type="caution">
    <text evidence="1">The sequence shown here is derived from an EMBL/GenBank/DDBJ whole genome shotgun (WGS) entry which is preliminary data.</text>
</comment>
<name>A0ABX1LXG9_9CYAN</name>
<reference evidence="1 2" key="1">
    <citation type="submission" date="2020-03" db="EMBL/GenBank/DDBJ databases">
        <title>Draft Genome Sequence of 2-Methylisoborneol Producing Pseudanabaena yagii Strain GIHE-NHR1 Isolated from North Han River in South Korea.</title>
        <authorList>
            <person name="Jeong J."/>
        </authorList>
    </citation>
    <scope>NUCLEOTIDE SEQUENCE [LARGE SCALE GENOMIC DNA]</scope>
    <source>
        <strain evidence="1 2">GIHE-NHR1</strain>
    </source>
</reference>